<evidence type="ECO:0000313" key="2">
    <source>
        <dbReference type="EMBL" id="GAA2931827.1"/>
    </source>
</evidence>
<evidence type="ECO:0000256" key="1">
    <source>
        <dbReference type="SAM" id="MobiDB-lite"/>
    </source>
</evidence>
<dbReference type="Pfam" id="PF08962">
    <property type="entry name" value="Rv2632c-like"/>
    <property type="match status" value="1"/>
</dbReference>
<feature type="region of interest" description="Disordered" evidence="1">
    <location>
        <begin position="1"/>
        <end position="26"/>
    </location>
</feature>
<dbReference type="SUPFAM" id="SSF143212">
    <property type="entry name" value="Rv2632c-like"/>
    <property type="match status" value="1"/>
</dbReference>
<dbReference type="Proteomes" id="UP001501102">
    <property type="component" value="Unassembled WGS sequence"/>
</dbReference>
<keyword evidence="3" id="KW-1185">Reference proteome</keyword>
<organism evidence="2 3">
    <name type="scientific">Streptomyces thioluteus</name>
    <dbReference type="NCBI Taxonomy" id="66431"/>
    <lineage>
        <taxon>Bacteria</taxon>
        <taxon>Bacillati</taxon>
        <taxon>Actinomycetota</taxon>
        <taxon>Actinomycetes</taxon>
        <taxon>Kitasatosporales</taxon>
        <taxon>Streptomycetaceae</taxon>
        <taxon>Streptomyces</taxon>
    </lineage>
</organism>
<gene>
    <name evidence="2" type="ORF">GCM10020221_29570</name>
</gene>
<sequence>MQGARAGVTMESKWPEQEEGSPMTSMKSWNVQISIKENADTVSAEARLSGAASGSAMVGEGVARRNPADENVPAIGDELAAARAMSSLTNQLLHQAATDIEQHTHKPVERLVV</sequence>
<dbReference type="EMBL" id="BAAAXZ010000112">
    <property type="protein sequence ID" value="GAA2931827.1"/>
    <property type="molecule type" value="Genomic_DNA"/>
</dbReference>
<dbReference type="Gene3D" id="3.30.160.240">
    <property type="entry name" value="Rv1738"/>
    <property type="match status" value="1"/>
</dbReference>
<reference evidence="2 3" key="1">
    <citation type="journal article" date="2019" name="Int. J. Syst. Evol. Microbiol.">
        <title>The Global Catalogue of Microorganisms (GCM) 10K type strain sequencing project: providing services to taxonomists for standard genome sequencing and annotation.</title>
        <authorList>
            <consortium name="The Broad Institute Genomics Platform"/>
            <consortium name="The Broad Institute Genome Sequencing Center for Infectious Disease"/>
            <person name="Wu L."/>
            <person name="Ma J."/>
        </authorList>
    </citation>
    <scope>NUCLEOTIDE SEQUENCE [LARGE SCALE GENOMIC DNA]</scope>
    <source>
        <strain evidence="2 3">JCM 4087</strain>
    </source>
</reference>
<name>A0ABN3X1G5_STRTU</name>
<dbReference type="InterPro" id="IPR038070">
    <property type="entry name" value="Rv2632c-like_sf"/>
</dbReference>
<evidence type="ECO:0008006" key="4">
    <source>
        <dbReference type="Google" id="ProtNLM"/>
    </source>
</evidence>
<evidence type="ECO:0000313" key="3">
    <source>
        <dbReference type="Proteomes" id="UP001501102"/>
    </source>
</evidence>
<comment type="caution">
    <text evidence="2">The sequence shown here is derived from an EMBL/GenBank/DDBJ whole genome shotgun (WGS) entry which is preliminary data.</text>
</comment>
<proteinExistence type="predicted"/>
<dbReference type="InterPro" id="IPR015057">
    <property type="entry name" value="Rv2632c-like"/>
</dbReference>
<accession>A0ABN3X1G5</accession>
<protein>
    <recommendedName>
        <fullName evidence="4">DUF1876 domain-containing protein</fullName>
    </recommendedName>
</protein>